<dbReference type="InterPro" id="IPR012732">
    <property type="entry name" value="Thia_CytX"/>
</dbReference>
<dbReference type="PANTHER" id="PTHR30569">
    <property type="entry name" value="CYTOSINE TRANSPORTER CODB"/>
    <property type="match status" value="1"/>
</dbReference>
<evidence type="ECO:0000256" key="1">
    <source>
        <dbReference type="ARBA" id="ARBA00004141"/>
    </source>
</evidence>
<dbReference type="Gene3D" id="1.10.4160.10">
    <property type="entry name" value="Hydantoin permease"/>
    <property type="match status" value="1"/>
</dbReference>
<evidence type="ECO:0000256" key="2">
    <source>
        <dbReference type="ARBA" id="ARBA00008974"/>
    </source>
</evidence>
<dbReference type="Proteomes" id="UP000254031">
    <property type="component" value="Unassembled WGS sequence"/>
</dbReference>
<dbReference type="InterPro" id="IPR001248">
    <property type="entry name" value="Pur-cyt_permease"/>
</dbReference>
<accession>A0A249A3E6</accession>
<dbReference type="PANTHER" id="PTHR30569:SF0">
    <property type="entry name" value="CYTOSINE PERMEASE"/>
    <property type="match status" value="1"/>
</dbReference>
<feature type="transmembrane region" description="Helical" evidence="6">
    <location>
        <begin position="206"/>
        <end position="233"/>
    </location>
</feature>
<keyword evidence="4 6" id="KW-1133">Transmembrane helix</keyword>
<evidence type="ECO:0000256" key="4">
    <source>
        <dbReference type="ARBA" id="ARBA00022989"/>
    </source>
</evidence>
<dbReference type="EMBL" id="VAJI01000018">
    <property type="protein sequence ID" value="TRB36601.1"/>
    <property type="molecule type" value="Genomic_DNA"/>
</dbReference>
<comment type="similarity">
    <text evidence="2">Belongs to the purine-cytosine permease (2.A.39) family.</text>
</comment>
<dbReference type="NCBIfam" id="TIGR02358">
    <property type="entry name" value="thia_cytX"/>
    <property type="match status" value="1"/>
</dbReference>
<evidence type="ECO:0000313" key="9">
    <source>
        <dbReference type="EMBL" id="TRB74802.1"/>
    </source>
</evidence>
<dbReference type="InterPro" id="IPR030191">
    <property type="entry name" value="CodB"/>
</dbReference>
<evidence type="ECO:0000313" key="7">
    <source>
        <dbReference type="EMBL" id="STY65886.1"/>
    </source>
</evidence>
<feature type="transmembrane region" description="Helical" evidence="6">
    <location>
        <begin position="287"/>
        <end position="304"/>
    </location>
</feature>
<dbReference type="GO" id="GO:0015209">
    <property type="term" value="F:cytosine transmembrane transporter activity"/>
    <property type="evidence" value="ECO:0007669"/>
    <property type="project" value="InterPro"/>
</dbReference>
<feature type="transmembrane region" description="Helical" evidence="6">
    <location>
        <begin position="112"/>
        <end position="133"/>
    </location>
</feature>
<gene>
    <name evidence="9" type="primary">cytX</name>
    <name evidence="7" type="synonym">codB</name>
    <name evidence="9" type="ORF">FEA53_06780</name>
    <name evidence="8" type="ORF">FEB89_08905</name>
    <name evidence="7" type="ORF">NCTC9380_01158</name>
</gene>
<keyword evidence="3 6" id="KW-0812">Transmembrane</keyword>
<reference evidence="11 12" key="2">
    <citation type="journal article" date="2019" name="Vet. Microbiol.">
        <title>Genetic characterization of susceptible and multi-drug resistant Mannheimia haemolytica isolated from high-risk stocker calves prior to and after antimicrobial metaphylaxis.</title>
        <authorList>
            <person name="Snyder E.R."/>
            <person name="Alvarez-Narvaez S."/>
            <person name="Credille B.C."/>
        </authorList>
    </citation>
    <scope>NUCLEOTIDE SEQUENCE [LARGE SCALE GENOMIC DNA]</scope>
    <source>
        <strain evidence="9 11">UGA-R5-128-1</strain>
        <strain evidence="8 12">UGA-R7-163-1</strain>
    </source>
</reference>
<feature type="transmembrane region" description="Helical" evidence="6">
    <location>
        <begin position="175"/>
        <end position="194"/>
    </location>
</feature>
<organism evidence="9 11">
    <name type="scientific">Mannheimia haemolytica</name>
    <name type="common">Pasteurella haemolytica</name>
    <dbReference type="NCBI Taxonomy" id="75985"/>
    <lineage>
        <taxon>Bacteria</taxon>
        <taxon>Pseudomonadati</taxon>
        <taxon>Pseudomonadota</taxon>
        <taxon>Gammaproteobacteria</taxon>
        <taxon>Pasteurellales</taxon>
        <taxon>Pasteurellaceae</taxon>
        <taxon>Mannheimia</taxon>
    </lineage>
</organism>
<protein>
    <submittedName>
        <fullName evidence="7">Cytosine permease</fullName>
    </submittedName>
    <submittedName>
        <fullName evidence="8 9">Hydroxymethylpyrimidine transporter CytX</fullName>
    </submittedName>
</protein>
<evidence type="ECO:0000256" key="6">
    <source>
        <dbReference type="SAM" id="Phobius"/>
    </source>
</evidence>
<feature type="transmembrane region" description="Helical" evidence="6">
    <location>
        <begin position="145"/>
        <end position="163"/>
    </location>
</feature>
<dbReference type="GeneID" id="67369924"/>
<sequence length="390" mass="42063">MNRTLSTLNSGLIWAGAGISASAIVVGTWIAPLGWQQGLLAIVLGHLLGGILFFAAGLIGAKTGKNAMQTVQISFGRGSVFFSLANVLQLVGWTAIMIYTGAEISNALSLALWEYSAFSLWAIVLGLLIVLWLFTGSNQVGKFKLVTLIAMFLLTLWLSIKVLNGQENFPVSGEMPFSTAVELATIMPLSWLPLVSDYTAKAKKPFAATLSATIGYLITSAWMYALGLGMVLFTGQTEIAPMLLMTGMSLIGIMVMILSTVTTTFLDAYSAGVSAGNITAKFKETPTAILVTIIGTLLAISLPVTQYENFLLLIGSVFAPMIAVQIADFFVLKRHQAQPNVDWVAAGLWLVGFVLYHLLSYHQVHLLLGLTIPVMLVIFLSTIFVRRFTK</sequence>
<reference evidence="7 10" key="1">
    <citation type="submission" date="2018-06" db="EMBL/GenBank/DDBJ databases">
        <authorList>
            <consortium name="Pathogen Informatics"/>
            <person name="Doyle S."/>
        </authorList>
    </citation>
    <scope>NUCLEOTIDE SEQUENCE [LARGE SCALE GENOMIC DNA]</scope>
    <source>
        <strain evidence="7 10">NCTC9380</strain>
    </source>
</reference>
<feature type="transmembrane region" description="Helical" evidence="6">
    <location>
        <begin position="38"/>
        <end position="59"/>
    </location>
</feature>
<evidence type="ECO:0000313" key="11">
    <source>
        <dbReference type="Proteomes" id="UP000315164"/>
    </source>
</evidence>
<feature type="transmembrane region" description="Helical" evidence="6">
    <location>
        <begin position="12"/>
        <end position="32"/>
    </location>
</feature>
<feature type="transmembrane region" description="Helical" evidence="6">
    <location>
        <begin position="365"/>
        <end position="385"/>
    </location>
</feature>
<dbReference type="GO" id="GO:0005886">
    <property type="term" value="C:plasma membrane"/>
    <property type="evidence" value="ECO:0007669"/>
    <property type="project" value="TreeGrafter"/>
</dbReference>
<evidence type="ECO:0000256" key="5">
    <source>
        <dbReference type="ARBA" id="ARBA00023136"/>
    </source>
</evidence>
<feature type="transmembrane region" description="Helical" evidence="6">
    <location>
        <begin position="343"/>
        <end position="359"/>
    </location>
</feature>
<evidence type="ECO:0000313" key="8">
    <source>
        <dbReference type="EMBL" id="TRB36601.1"/>
    </source>
</evidence>
<dbReference type="Proteomes" id="UP000315164">
    <property type="component" value="Unassembled WGS sequence"/>
</dbReference>
<dbReference type="AlphaFoldDB" id="A0A249A3E6"/>
<dbReference type="EMBL" id="VAJB01000010">
    <property type="protein sequence ID" value="TRB74802.1"/>
    <property type="molecule type" value="Genomic_DNA"/>
</dbReference>
<name>A0A249A3E6_MANHA</name>
<dbReference type="Pfam" id="PF02133">
    <property type="entry name" value="Transp_cyt_pur"/>
    <property type="match status" value="1"/>
</dbReference>
<evidence type="ECO:0000256" key="3">
    <source>
        <dbReference type="ARBA" id="ARBA00022692"/>
    </source>
</evidence>
<proteinExistence type="inferred from homology"/>
<evidence type="ECO:0000313" key="10">
    <source>
        <dbReference type="Proteomes" id="UP000254031"/>
    </source>
</evidence>
<dbReference type="Proteomes" id="UP000318394">
    <property type="component" value="Unassembled WGS sequence"/>
</dbReference>
<dbReference type="RefSeq" id="WP_006249715.1">
    <property type="nucleotide sequence ID" value="NZ_CP011098.1"/>
</dbReference>
<keyword evidence="12" id="KW-1185">Reference proteome</keyword>
<feature type="transmembrane region" description="Helical" evidence="6">
    <location>
        <begin position="310"/>
        <end position="331"/>
    </location>
</feature>
<feature type="transmembrane region" description="Helical" evidence="6">
    <location>
        <begin position="80"/>
        <end position="100"/>
    </location>
</feature>
<evidence type="ECO:0000313" key="12">
    <source>
        <dbReference type="Proteomes" id="UP000318394"/>
    </source>
</evidence>
<keyword evidence="5 6" id="KW-0472">Membrane</keyword>
<comment type="subcellular location">
    <subcellularLocation>
        <location evidence="1">Membrane</location>
        <topology evidence="1">Multi-pass membrane protein</topology>
    </subcellularLocation>
</comment>
<dbReference type="OrthoDB" id="5444231at2"/>
<feature type="transmembrane region" description="Helical" evidence="6">
    <location>
        <begin position="239"/>
        <end position="266"/>
    </location>
</feature>
<dbReference type="EMBL" id="UGPL01000006">
    <property type="protein sequence ID" value="STY65886.1"/>
    <property type="molecule type" value="Genomic_DNA"/>
</dbReference>